<comment type="function">
    <text evidence="2">Involved in the storage or transport of lipids necessary for membrane maintenance under stressful conditions. Displays a binding preference for lysophospholipids.</text>
</comment>
<dbReference type="Pfam" id="PF08212">
    <property type="entry name" value="Lipocalin_2"/>
    <property type="match status" value="1"/>
</dbReference>
<feature type="domain" description="Lipocalin/cytosolic fatty-acid binding" evidence="4">
    <location>
        <begin position="32"/>
        <end position="172"/>
    </location>
</feature>
<comment type="subcellular location">
    <subcellularLocation>
        <location evidence="2">Cell outer membrane</location>
    </subcellularLocation>
</comment>
<keyword evidence="3" id="KW-0564">Palmitate</keyword>
<evidence type="ECO:0000313" key="5">
    <source>
        <dbReference type="EMBL" id="GGI20582.1"/>
    </source>
</evidence>
<dbReference type="RefSeq" id="WP_229726384.1">
    <property type="nucleotide sequence ID" value="NZ_BMDI01000002.1"/>
</dbReference>
<dbReference type="AlphaFoldDB" id="A0A8J3AW96"/>
<feature type="lipid moiety-binding region" description="S-diacylglycerol cysteine" evidence="3">
    <location>
        <position position="19"/>
    </location>
</feature>
<accession>A0A8J3AW96</accession>
<dbReference type="InterPro" id="IPR022271">
    <property type="entry name" value="Lipocalin_ApoD"/>
</dbReference>
<dbReference type="GO" id="GO:0009279">
    <property type="term" value="C:cell outer membrane"/>
    <property type="evidence" value="ECO:0007669"/>
    <property type="project" value="UniProtKB-SubCell"/>
</dbReference>
<gene>
    <name evidence="5" type="primary">blc</name>
    <name evidence="5" type="ORF">GCM10008066_24750</name>
</gene>
<dbReference type="CDD" id="cd19438">
    <property type="entry name" value="lipocalin_Blc-like"/>
    <property type="match status" value="1"/>
</dbReference>
<dbReference type="PROSITE" id="PS00213">
    <property type="entry name" value="LIPOCALIN"/>
    <property type="match status" value="1"/>
</dbReference>
<dbReference type="EMBL" id="BMDI01000002">
    <property type="protein sequence ID" value="GGI20582.1"/>
    <property type="molecule type" value="Genomic_DNA"/>
</dbReference>
<comment type="similarity">
    <text evidence="1 2">Belongs to the calycin superfamily. Lipocalin family.</text>
</comment>
<evidence type="ECO:0000256" key="3">
    <source>
        <dbReference type="PIRSR" id="PIRSR036893-52"/>
    </source>
</evidence>
<dbReference type="GO" id="GO:0008289">
    <property type="term" value="F:lipid binding"/>
    <property type="evidence" value="ECO:0007669"/>
    <property type="project" value="UniProtKB-UniRule"/>
</dbReference>
<organism evidence="5 6">
    <name type="scientific">Oxalicibacterium faecigallinarum</name>
    <dbReference type="NCBI Taxonomy" id="573741"/>
    <lineage>
        <taxon>Bacteria</taxon>
        <taxon>Pseudomonadati</taxon>
        <taxon>Pseudomonadota</taxon>
        <taxon>Betaproteobacteria</taxon>
        <taxon>Burkholderiales</taxon>
        <taxon>Oxalobacteraceae</taxon>
        <taxon>Oxalicibacterium</taxon>
    </lineage>
</organism>
<reference evidence="6" key="1">
    <citation type="journal article" date="2019" name="Int. J. Syst. Evol. Microbiol.">
        <title>The Global Catalogue of Microorganisms (GCM) 10K type strain sequencing project: providing services to taxonomists for standard genome sequencing and annotation.</title>
        <authorList>
            <consortium name="The Broad Institute Genomics Platform"/>
            <consortium name="The Broad Institute Genome Sequencing Center for Infectious Disease"/>
            <person name="Wu L."/>
            <person name="Ma J."/>
        </authorList>
    </citation>
    <scope>NUCLEOTIDE SEQUENCE [LARGE SCALE GENOMIC DNA]</scope>
    <source>
        <strain evidence="6">CCM 2767</strain>
    </source>
</reference>
<feature type="signal peptide" evidence="2">
    <location>
        <begin position="1"/>
        <end position="20"/>
    </location>
</feature>
<evidence type="ECO:0000256" key="1">
    <source>
        <dbReference type="ARBA" id="ARBA00006889"/>
    </source>
</evidence>
<dbReference type="PRINTS" id="PR01171">
    <property type="entry name" value="BCTLIPOCALIN"/>
</dbReference>
<sequence>MSYKTCLATWMGVLTLSACSTTSTPVPLAEKIDLDRFMGKWYVIAHIPLWVDKHSFNAVESYELAKDGTIATTFTFNEGSLKGPLKTYRPTGFVREDTNNALWGMQFIWPIKAQYKISYIASDYSSTIVARDKLDYVWIMARKPTMDETEYERLLTLIKGYGYDISKLRRVPHDTQPTN</sequence>
<dbReference type="PROSITE" id="PS51257">
    <property type="entry name" value="PROKAR_LIPOPROTEIN"/>
    <property type="match status" value="1"/>
</dbReference>
<evidence type="ECO:0000313" key="6">
    <source>
        <dbReference type="Proteomes" id="UP000642180"/>
    </source>
</evidence>
<keyword evidence="2" id="KW-0446">Lipid-binding</keyword>
<comment type="subunit">
    <text evidence="2">Homodimer.</text>
</comment>
<dbReference type="SUPFAM" id="SSF50814">
    <property type="entry name" value="Lipocalins"/>
    <property type="match status" value="1"/>
</dbReference>
<keyword evidence="2" id="KW-0732">Signal</keyword>
<comment type="caution">
    <text evidence="5">The sequence shown here is derived from an EMBL/GenBank/DDBJ whole genome shotgun (WGS) entry which is preliminary data.</text>
</comment>
<keyword evidence="2 3" id="KW-0449">Lipoprotein</keyword>
<evidence type="ECO:0000256" key="2">
    <source>
        <dbReference type="PIRNR" id="PIRNR036893"/>
    </source>
</evidence>
<feature type="chain" id="PRO_5035350862" description="Outer membrane lipoprotein Blc" evidence="2">
    <location>
        <begin position="21"/>
        <end position="179"/>
    </location>
</feature>
<keyword evidence="6" id="KW-1185">Reference proteome</keyword>
<dbReference type="PANTHER" id="PTHR10612:SF34">
    <property type="entry name" value="APOLIPOPROTEIN D"/>
    <property type="match status" value="1"/>
</dbReference>
<keyword evidence="2" id="KW-0998">Cell outer membrane</keyword>
<dbReference type="InterPro" id="IPR012674">
    <property type="entry name" value="Calycin"/>
</dbReference>
<dbReference type="InterPro" id="IPR047202">
    <property type="entry name" value="Lipocalin_Blc-like_dom"/>
</dbReference>
<dbReference type="PANTHER" id="PTHR10612">
    <property type="entry name" value="APOLIPOPROTEIN D"/>
    <property type="match status" value="1"/>
</dbReference>
<dbReference type="InterPro" id="IPR022272">
    <property type="entry name" value="Lipocalin_CS"/>
</dbReference>
<dbReference type="GO" id="GO:0006950">
    <property type="term" value="P:response to stress"/>
    <property type="evidence" value="ECO:0007669"/>
    <property type="project" value="UniProtKB-ARBA"/>
</dbReference>
<name>A0A8J3AW96_9BURK</name>
<dbReference type="Proteomes" id="UP000642180">
    <property type="component" value="Unassembled WGS sequence"/>
</dbReference>
<dbReference type="Gene3D" id="2.40.128.20">
    <property type="match status" value="1"/>
</dbReference>
<keyword evidence="2" id="KW-0472">Membrane</keyword>
<evidence type="ECO:0000259" key="4">
    <source>
        <dbReference type="Pfam" id="PF08212"/>
    </source>
</evidence>
<dbReference type="PIRSF" id="PIRSF036893">
    <property type="entry name" value="Lipocalin_ApoD"/>
    <property type="match status" value="1"/>
</dbReference>
<proteinExistence type="inferred from homology"/>
<dbReference type="InterPro" id="IPR000566">
    <property type="entry name" value="Lipocln_cytosolic_FA-bd_dom"/>
</dbReference>
<dbReference type="InterPro" id="IPR002446">
    <property type="entry name" value="Lipocalin_bac"/>
</dbReference>
<protein>
    <recommendedName>
        <fullName evidence="2">Outer membrane lipoprotein Blc</fullName>
    </recommendedName>
</protein>